<gene>
    <name evidence="1" type="ORF">EDD80_10492</name>
</gene>
<reference evidence="1 2" key="1">
    <citation type="submission" date="2019-03" db="EMBL/GenBank/DDBJ databases">
        <title>Genomic Encyclopedia of Type Strains, Phase IV (KMG-IV): sequencing the most valuable type-strain genomes for metagenomic binning, comparative biology and taxonomic classification.</title>
        <authorList>
            <person name="Goeker M."/>
        </authorList>
    </citation>
    <scope>NUCLEOTIDE SEQUENCE [LARGE SCALE GENOMIC DNA]</scope>
    <source>
        <strain evidence="1 2">DSM 21100</strain>
    </source>
</reference>
<evidence type="ECO:0000313" key="2">
    <source>
        <dbReference type="Proteomes" id="UP000295807"/>
    </source>
</evidence>
<sequence length="87" mass="10288">MLGRHLEEINRKYSSLYNSSTRIIPYQSLRPFQQIPFDEKIVDSVYGVMFTTDKIMYVCLEKEKLIAFDLYMQKGAGKNARAYFLTY</sequence>
<comment type="caution">
    <text evidence="1">The sequence shown here is derived from an EMBL/GenBank/DDBJ whole genome shotgun (WGS) entry which is preliminary data.</text>
</comment>
<name>A0A4R3KTV3_9SPHI</name>
<dbReference type="EMBL" id="SMAD01000004">
    <property type="protein sequence ID" value="TCS87745.1"/>
    <property type="molecule type" value="Genomic_DNA"/>
</dbReference>
<keyword evidence="2" id="KW-1185">Reference proteome</keyword>
<organism evidence="1 2">
    <name type="scientific">Anseongella ginsenosidimutans</name>
    <dbReference type="NCBI Taxonomy" id="496056"/>
    <lineage>
        <taxon>Bacteria</taxon>
        <taxon>Pseudomonadati</taxon>
        <taxon>Bacteroidota</taxon>
        <taxon>Sphingobacteriia</taxon>
        <taxon>Sphingobacteriales</taxon>
        <taxon>Sphingobacteriaceae</taxon>
        <taxon>Anseongella</taxon>
    </lineage>
</organism>
<dbReference type="Proteomes" id="UP000295807">
    <property type="component" value="Unassembled WGS sequence"/>
</dbReference>
<proteinExistence type="predicted"/>
<dbReference type="AlphaFoldDB" id="A0A4R3KTV3"/>
<accession>A0A4R3KTV3</accession>
<evidence type="ECO:0000313" key="1">
    <source>
        <dbReference type="EMBL" id="TCS87745.1"/>
    </source>
</evidence>
<protein>
    <submittedName>
        <fullName evidence="1">Uncharacterized protein</fullName>
    </submittedName>
</protein>